<organism evidence="1 2">
    <name type="scientific">Echria macrotheca</name>
    <dbReference type="NCBI Taxonomy" id="438768"/>
    <lineage>
        <taxon>Eukaryota</taxon>
        <taxon>Fungi</taxon>
        <taxon>Dikarya</taxon>
        <taxon>Ascomycota</taxon>
        <taxon>Pezizomycotina</taxon>
        <taxon>Sordariomycetes</taxon>
        <taxon>Sordariomycetidae</taxon>
        <taxon>Sordariales</taxon>
        <taxon>Schizotheciaceae</taxon>
        <taxon>Echria</taxon>
    </lineage>
</organism>
<evidence type="ECO:0008006" key="3">
    <source>
        <dbReference type="Google" id="ProtNLM"/>
    </source>
</evidence>
<keyword evidence="2" id="KW-1185">Reference proteome</keyword>
<dbReference type="AlphaFoldDB" id="A0AAJ0F4C5"/>
<reference evidence="1" key="1">
    <citation type="submission" date="2023-06" db="EMBL/GenBank/DDBJ databases">
        <title>Genome-scale phylogeny and comparative genomics of the fungal order Sordariales.</title>
        <authorList>
            <consortium name="Lawrence Berkeley National Laboratory"/>
            <person name="Hensen N."/>
            <person name="Bonometti L."/>
            <person name="Westerberg I."/>
            <person name="Brannstrom I.O."/>
            <person name="Guillou S."/>
            <person name="Cros-Aarteil S."/>
            <person name="Calhoun S."/>
            <person name="Haridas S."/>
            <person name="Kuo A."/>
            <person name="Mondo S."/>
            <person name="Pangilinan J."/>
            <person name="Riley R."/>
            <person name="Labutti K."/>
            <person name="Andreopoulos B."/>
            <person name="Lipzen A."/>
            <person name="Chen C."/>
            <person name="Yanf M."/>
            <person name="Daum C."/>
            <person name="Ng V."/>
            <person name="Clum A."/>
            <person name="Steindorff A."/>
            <person name="Ohm R."/>
            <person name="Martin F."/>
            <person name="Silar P."/>
            <person name="Natvig D."/>
            <person name="Lalanne C."/>
            <person name="Gautier V."/>
            <person name="Ament-Velasquez S.L."/>
            <person name="Kruys A."/>
            <person name="Hutchinson M.I."/>
            <person name="Powell A.J."/>
            <person name="Barry K."/>
            <person name="Miller A.N."/>
            <person name="Grigoriev I.V."/>
            <person name="Debuchy R."/>
            <person name="Gladieux P."/>
            <person name="Thoren M.H."/>
            <person name="Johannesson H."/>
        </authorList>
    </citation>
    <scope>NUCLEOTIDE SEQUENCE</scope>
    <source>
        <strain evidence="1">PSN4</strain>
    </source>
</reference>
<evidence type="ECO:0000313" key="2">
    <source>
        <dbReference type="Proteomes" id="UP001239445"/>
    </source>
</evidence>
<evidence type="ECO:0000313" key="1">
    <source>
        <dbReference type="EMBL" id="KAK1753237.1"/>
    </source>
</evidence>
<gene>
    <name evidence="1" type="ORF">QBC47DRAFT_404598</name>
</gene>
<dbReference type="Proteomes" id="UP001239445">
    <property type="component" value="Unassembled WGS sequence"/>
</dbReference>
<protein>
    <recommendedName>
        <fullName evidence="3">Ankyrin repeat protein</fullName>
    </recommendedName>
</protein>
<dbReference type="InterPro" id="IPR036770">
    <property type="entry name" value="Ankyrin_rpt-contain_sf"/>
</dbReference>
<accession>A0AAJ0F4C5</accession>
<dbReference type="EMBL" id="MU839838">
    <property type="protein sequence ID" value="KAK1753237.1"/>
    <property type="molecule type" value="Genomic_DNA"/>
</dbReference>
<proteinExistence type="predicted"/>
<dbReference type="SUPFAM" id="SSF48403">
    <property type="entry name" value="Ankyrin repeat"/>
    <property type="match status" value="1"/>
</dbReference>
<dbReference type="Gene3D" id="1.25.40.20">
    <property type="entry name" value="Ankyrin repeat-containing domain"/>
    <property type="match status" value="1"/>
</dbReference>
<name>A0AAJ0F4C5_9PEZI</name>
<sequence length="346" mass="38866">MENKPVIQNNPQEAIYKAITPDVLADFKVCFETCDHKKLDKLLGQIMPDNSRQEACIDKGDILTIVGKMLRRQENPGHSWSLVTALQYTPGHPDGLAMASYIINDVPFNNPSSRERYITSPDAKGCNPALLACLHVPKEATEFPLLDLLVRAGCDIRAVSDFGKTALHMAAIGSTNTCLLDHLLNKYGLKDYVTRKDARGHTPAHSLFIMDAQKAAEHPPPLGPGPLGQIDYAWMRAARRLRFLQGLVAVQENLLWIKSHSDWSVRLLATEQAIFSKDTDLKQYLDSVGATSLRGLDPVRIPYRHYYDRLIDDLTPTEARMIRPEAEFEPSDYEALYLADETSEFY</sequence>
<comment type="caution">
    <text evidence="1">The sequence shown here is derived from an EMBL/GenBank/DDBJ whole genome shotgun (WGS) entry which is preliminary data.</text>
</comment>